<dbReference type="InterPro" id="IPR001845">
    <property type="entry name" value="HTH_ArsR_DNA-bd_dom"/>
</dbReference>
<dbReference type="PROSITE" id="PS50987">
    <property type="entry name" value="HTH_ARSR_2"/>
    <property type="match status" value="1"/>
</dbReference>
<organism evidence="2 3">
    <name type="scientific">Pendulispora brunnea</name>
    <dbReference type="NCBI Taxonomy" id="2905690"/>
    <lineage>
        <taxon>Bacteria</taxon>
        <taxon>Pseudomonadati</taxon>
        <taxon>Myxococcota</taxon>
        <taxon>Myxococcia</taxon>
        <taxon>Myxococcales</taxon>
        <taxon>Sorangiineae</taxon>
        <taxon>Pendulisporaceae</taxon>
        <taxon>Pendulispora</taxon>
    </lineage>
</organism>
<dbReference type="Gene3D" id="3.40.50.150">
    <property type="entry name" value="Vaccinia Virus protein VP39"/>
    <property type="match status" value="1"/>
</dbReference>
<evidence type="ECO:0000313" key="3">
    <source>
        <dbReference type="Proteomes" id="UP001379533"/>
    </source>
</evidence>
<evidence type="ECO:0000313" key="2">
    <source>
        <dbReference type="EMBL" id="WXA97384.1"/>
    </source>
</evidence>
<dbReference type="Proteomes" id="UP001379533">
    <property type="component" value="Chromosome"/>
</dbReference>
<dbReference type="InterPro" id="IPR029063">
    <property type="entry name" value="SAM-dependent_MTases_sf"/>
</dbReference>
<name>A0ABZ2KH26_9BACT</name>
<sequence length="335" mass="35348">MLDSTAAPTRWELYRVLSEPVRLRLLALAAEEELAIGELAELLGESQPNVSRHVAPLKQAGLVVVRKQGTRALVRLREGAGSDAVVADALASGRELCESDSPDSLAARIEGVLRARDAMAREYFARPHASSDKSGLRPPVELGAYLAAFSLLVPRRKLAVDAGTGDGGLLEVLAPVYERVIALDRSGAQLAEAQQRVNARGFTNVTLLEGDLSGAEVKKAVGAGADAVFAARLLHHAPKPAAFVASLARLLSPGGSLVVLDYAHHEDESMRDAADIWLGFEPSELKKFAQAAGLEWPQVTPLPSALIPSGPDHHLPWQVLVATKGASAKGNGSGT</sequence>
<dbReference type="SMART" id="SM00418">
    <property type="entry name" value="HTH_ARSR"/>
    <property type="match status" value="1"/>
</dbReference>
<dbReference type="SUPFAM" id="SSF46785">
    <property type="entry name" value="Winged helix' DNA-binding domain"/>
    <property type="match status" value="1"/>
</dbReference>
<dbReference type="EMBL" id="CP089982">
    <property type="protein sequence ID" value="WXA97384.1"/>
    <property type="molecule type" value="Genomic_DNA"/>
</dbReference>
<dbReference type="InterPro" id="IPR011991">
    <property type="entry name" value="ArsR-like_HTH"/>
</dbReference>
<dbReference type="PRINTS" id="PR00778">
    <property type="entry name" value="HTHARSR"/>
</dbReference>
<dbReference type="RefSeq" id="WP_394848001.1">
    <property type="nucleotide sequence ID" value="NZ_CP089982.1"/>
</dbReference>
<dbReference type="InterPro" id="IPR013216">
    <property type="entry name" value="Methyltransf_11"/>
</dbReference>
<protein>
    <submittedName>
        <fullName evidence="2">Metalloregulator ArsR/SmtB family transcription factor</fullName>
    </submittedName>
</protein>
<dbReference type="CDD" id="cd00090">
    <property type="entry name" value="HTH_ARSR"/>
    <property type="match status" value="1"/>
</dbReference>
<dbReference type="Gene3D" id="1.10.10.10">
    <property type="entry name" value="Winged helix-like DNA-binding domain superfamily/Winged helix DNA-binding domain"/>
    <property type="match status" value="1"/>
</dbReference>
<dbReference type="PANTHER" id="PTHR43861">
    <property type="entry name" value="TRANS-ACONITATE 2-METHYLTRANSFERASE-RELATED"/>
    <property type="match status" value="1"/>
</dbReference>
<evidence type="ECO:0000259" key="1">
    <source>
        <dbReference type="PROSITE" id="PS50987"/>
    </source>
</evidence>
<dbReference type="InterPro" id="IPR036388">
    <property type="entry name" value="WH-like_DNA-bd_sf"/>
</dbReference>
<keyword evidence="3" id="KW-1185">Reference proteome</keyword>
<feature type="domain" description="HTH arsR-type" evidence="1">
    <location>
        <begin position="2"/>
        <end position="97"/>
    </location>
</feature>
<dbReference type="NCBIfam" id="NF033788">
    <property type="entry name" value="HTH_metalloreg"/>
    <property type="match status" value="1"/>
</dbReference>
<dbReference type="InterPro" id="IPR036390">
    <property type="entry name" value="WH_DNA-bd_sf"/>
</dbReference>
<gene>
    <name evidence="2" type="ORF">LZC95_11115</name>
</gene>
<reference evidence="2 3" key="1">
    <citation type="submission" date="2021-12" db="EMBL/GenBank/DDBJ databases">
        <title>Discovery of the Pendulisporaceae a myxobacterial family with distinct sporulation behavior and unique specialized metabolism.</title>
        <authorList>
            <person name="Garcia R."/>
            <person name="Popoff A."/>
            <person name="Bader C.D."/>
            <person name="Loehr J."/>
            <person name="Walesch S."/>
            <person name="Walt C."/>
            <person name="Boldt J."/>
            <person name="Bunk B."/>
            <person name="Haeckl F.J.F.P.J."/>
            <person name="Gunesch A.P."/>
            <person name="Birkelbach J."/>
            <person name="Nuebel U."/>
            <person name="Pietschmann T."/>
            <person name="Bach T."/>
            <person name="Mueller R."/>
        </authorList>
    </citation>
    <scope>NUCLEOTIDE SEQUENCE [LARGE SCALE GENOMIC DNA]</scope>
    <source>
        <strain evidence="2 3">MSr12523</strain>
    </source>
</reference>
<dbReference type="CDD" id="cd02440">
    <property type="entry name" value="AdoMet_MTases"/>
    <property type="match status" value="1"/>
</dbReference>
<accession>A0ABZ2KH26</accession>
<dbReference type="Pfam" id="PF12840">
    <property type="entry name" value="HTH_20"/>
    <property type="match status" value="1"/>
</dbReference>
<dbReference type="PANTHER" id="PTHR43861:SF1">
    <property type="entry name" value="TRANS-ACONITATE 2-METHYLTRANSFERASE"/>
    <property type="match status" value="1"/>
</dbReference>
<dbReference type="Pfam" id="PF08241">
    <property type="entry name" value="Methyltransf_11"/>
    <property type="match status" value="1"/>
</dbReference>
<dbReference type="SUPFAM" id="SSF53335">
    <property type="entry name" value="S-adenosyl-L-methionine-dependent methyltransferases"/>
    <property type="match status" value="1"/>
</dbReference>
<proteinExistence type="predicted"/>